<reference evidence="6 7" key="1">
    <citation type="submission" date="2024-01" db="EMBL/GenBank/DDBJ databases">
        <title>A telomere-to-telomere, gap-free genome of sweet tea (Lithocarpus litseifolius).</title>
        <authorList>
            <person name="Zhou J."/>
        </authorList>
    </citation>
    <scope>NUCLEOTIDE SEQUENCE [LARGE SCALE GENOMIC DNA]</scope>
    <source>
        <strain evidence="6">Zhou-2022a</strain>
        <tissue evidence="6">Leaf</tissue>
    </source>
</reference>
<dbReference type="Proteomes" id="UP001459277">
    <property type="component" value="Unassembled WGS sequence"/>
</dbReference>
<keyword evidence="3" id="KW-0964">Secreted</keyword>
<comment type="subcellular location">
    <subcellularLocation>
        <location evidence="1">Secreted</location>
        <location evidence="1">Extracellular space</location>
        <location evidence="1">Apoplast</location>
    </subcellularLocation>
</comment>
<evidence type="ECO:0000256" key="5">
    <source>
        <dbReference type="ARBA" id="ARBA00023591"/>
    </source>
</evidence>
<proteinExistence type="inferred from homology"/>
<evidence type="ECO:0000313" key="7">
    <source>
        <dbReference type="Proteomes" id="UP001459277"/>
    </source>
</evidence>
<dbReference type="GO" id="GO:0048046">
    <property type="term" value="C:apoplast"/>
    <property type="evidence" value="ECO:0007669"/>
    <property type="project" value="UniProtKB-SubCell"/>
</dbReference>
<name>A0AAW2BEV8_9ROSI</name>
<dbReference type="InterPro" id="IPR006766">
    <property type="entry name" value="EXORDIUM-like"/>
</dbReference>
<dbReference type="Pfam" id="PF04674">
    <property type="entry name" value="Phi_1"/>
    <property type="match status" value="1"/>
</dbReference>
<gene>
    <name evidence="6" type="ORF">SO802_032839</name>
</gene>
<evidence type="ECO:0000256" key="3">
    <source>
        <dbReference type="ARBA" id="ARBA00022525"/>
    </source>
</evidence>
<dbReference type="AlphaFoldDB" id="A0AAW2BEV8"/>
<keyword evidence="7" id="KW-1185">Reference proteome</keyword>
<evidence type="ECO:0000256" key="4">
    <source>
        <dbReference type="ARBA" id="ARBA00022729"/>
    </source>
</evidence>
<dbReference type="PANTHER" id="PTHR31279">
    <property type="entry name" value="PROTEIN EXORDIUM-LIKE 5"/>
    <property type="match status" value="1"/>
</dbReference>
<protein>
    <submittedName>
        <fullName evidence="6">Uncharacterized protein</fullName>
    </submittedName>
</protein>
<keyword evidence="2" id="KW-0052">Apoplast</keyword>
<comment type="similarity">
    <text evidence="5">Belongs to the EXORDIUM family.</text>
</comment>
<comment type="caution">
    <text evidence="6">The sequence shown here is derived from an EMBL/GenBank/DDBJ whole genome shotgun (WGS) entry which is preliminary data.</text>
</comment>
<sequence length="326" mass="35289">MGIVENGIVENGVANGFGVGVWVRRMGSSRMGLANGVALVSAKPIQTQQSQLFQYHNGHLLTGNVSIDIIWYGKFASFQRAIITDFILSLSSSAPTKAQPNVATWWNIIEKYYNLVEPKISKVVPSLGNQIMDPNYSIGKRLNINQIERLASKGSQKHAINVVLTSADVAVQGFCSRCGTHGYLESELVNKQKHRYKFAYIWVGNAETQCPSNCSWPFNLTIYGPKTPPLVAPNNDVGMDGMVMNLASLLAGTATNPFGNGYYQGPKEEPLEAVSACPGMYGMGASPGFPGKLLVDVKTGASYNANGVNGRKYLLPPLYDPSTKTC</sequence>
<organism evidence="6 7">
    <name type="scientific">Lithocarpus litseifolius</name>
    <dbReference type="NCBI Taxonomy" id="425828"/>
    <lineage>
        <taxon>Eukaryota</taxon>
        <taxon>Viridiplantae</taxon>
        <taxon>Streptophyta</taxon>
        <taxon>Embryophyta</taxon>
        <taxon>Tracheophyta</taxon>
        <taxon>Spermatophyta</taxon>
        <taxon>Magnoliopsida</taxon>
        <taxon>eudicotyledons</taxon>
        <taxon>Gunneridae</taxon>
        <taxon>Pentapetalae</taxon>
        <taxon>rosids</taxon>
        <taxon>fabids</taxon>
        <taxon>Fagales</taxon>
        <taxon>Fagaceae</taxon>
        <taxon>Lithocarpus</taxon>
    </lineage>
</organism>
<accession>A0AAW2BEV8</accession>
<evidence type="ECO:0000256" key="2">
    <source>
        <dbReference type="ARBA" id="ARBA00022523"/>
    </source>
</evidence>
<dbReference type="PANTHER" id="PTHR31279:SF54">
    <property type="entry name" value="PROTEIN EXORDIUM-RELATED"/>
    <property type="match status" value="1"/>
</dbReference>
<evidence type="ECO:0000256" key="1">
    <source>
        <dbReference type="ARBA" id="ARBA00004271"/>
    </source>
</evidence>
<evidence type="ECO:0000313" key="6">
    <source>
        <dbReference type="EMBL" id="KAK9983314.1"/>
    </source>
</evidence>
<dbReference type="EMBL" id="JAZDWU010000012">
    <property type="protein sequence ID" value="KAK9983314.1"/>
    <property type="molecule type" value="Genomic_DNA"/>
</dbReference>
<keyword evidence="4" id="KW-0732">Signal</keyword>